<dbReference type="SUPFAM" id="SSF82866">
    <property type="entry name" value="Multidrug efflux transporter AcrB transmembrane domain"/>
    <property type="match status" value="2"/>
</dbReference>
<feature type="transmembrane region" description="Helical" evidence="1">
    <location>
        <begin position="432"/>
        <end position="452"/>
    </location>
</feature>
<dbReference type="Pfam" id="PF00873">
    <property type="entry name" value="ACR_tran"/>
    <property type="match status" value="1"/>
</dbReference>
<feature type="transmembrane region" description="Helical" evidence="1">
    <location>
        <begin position="1001"/>
        <end position="1024"/>
    </location>
</feature>
<dbReference type="PRINTS" id="PR00702">
    <property type="entry name" value="ACRIFLAVINRP"/>
</dbReference>
<dbReference type="Proteomes" id="UP000236724">
    <property type="component" value="Unassembled WGS sequence"/>
</dbReference>
<dbReference type="RefSeq" id="WP_103920499.1">
    <property type="nucleotide sequence ID" value="NZ_FMSV02000504.1"/>
</dbReference>
<feature type="transmembrane region" description="Helical" evidence="1">
    <location>
        <begin position="1036"/>
        <end position="1058"/>
    </location>
</feature>
<evidence type="ECO:0000256" key="1">
    <source>
        <dbReference type="SAM" id="Phobius"/>
    </source>
</evidence>
<feature type="transmembrane region" description="Helical" evidence="1">
    <location>
        <begin position="955"/>
        <end position="980"/>
    </location>
</feature>
<keyword evidence="3" id="KW-1185">Reference proteome</keyword>
<feature type="transmembrane region" description="Helical" evidence="1">
    <location>
        <begin position="464"/>
        <end position="488"/>
    </location>
</feature>
<feature type="transmembrane region" description="Helical" evidence="1">
    <location>
        <begin position="929"/>
        <end position="949"/>
    </location>
</feature>
<dbReference type="AlphaFoldDB" id="A0A1H6F9H8"/>
<dbReference type="PANTHER" id="PTHR32063">
    <property type="match status" value="1"/>
</dbReference>
<dbReference type="Gene3D" id="1.20.1640.10">
    <property type="entry name" value="Multidrug efflux transporter AcrB transmembrane domain"/>
    <property type="match status" value="2"/>
</dbReference>
<dbReference type="Gene3D" id="3.30.70.1440">
    <property type="entry name" value="Multidrug efflux transporter AcrB pore domain"/>
    <property type="match status" value="1"/>
</dbReference>
<reference evidence="2 3" key="1">
    <citation type="submission" date="2016-10" db="EMBL/GenBank/DDBJ databases">
        <authorList>
            <person name="de Groot N.N."/>
        </authorList>
    </citation>
    <scope>NUCLEOTIDE SEQUENCE [LARGE SCALE GENOMIC DNA]</scope>
    <source>
        <strain evidence="2">MBHS1</strain>
    </source>
</reference>
<keyword evidence="1" id="KW-1133">Transmembrane helix</keyword>
<dbReference type="GO" id="GO:0005886">
    <property type="term" value="C:plasma membrane"/>
    <property type="evidence" value="ECO:0007669"/>
    <property type="project" value="TreeGrafter"/>
</dbReference>
<dbReference type="GO" id="GO:0042910">
    <property type="term" value="F:xenobiotic transmembrane transporter activity"/>
    <property type="evidence" value="ECO:0007669"/>
    <property type="project" value="TreeGrafter"/>
</dbReference>
<organism evidence="2 3">
    <name type="scientific">Candidatus Venteria ishoeyi</name>
    <dbReference type="NCBI Taxonomy" id="1899563"/>
    <lineage>
        <taxon>Bacteria</taxon>
        <taxon>Pseudomonadati</taxon>
        <taxon>Pseudomonadota</taxon>
        <taxon>Gammaproteobacteria</taxon>
        <taxon>Thiotrichales</taxon>
        <taxon>Thiotrichaceae</taxon>
        <taxon>Venteria</taxon>
    </lineage>
</organism>
<dbReference type="EMBL" id="FMSV02000504">
    <property type="protein sequence ID" value="SEH06752.1"/>
    <property type="molecule type" value="Genomic_DNA"/>
</dbReference>
<dbReference type="Gene3D" id="3.30.70.1320">
    <property type="entry name" value="Multidrug efflux transporter AcrB pore domain like"/>
    <property type="match status" value="1"/>
</dbReference>
<dbReference type="Gene3D" id="3.30.70.1430">
    <property type="entry name" value="Multidrug efflux transporter AcrB pore domain"/>
    <property type="match status" value="2"/>
</dbReference>
<dbReference type="SUPFAM" id="SSF82693">
    <property type="entry name" value="Multidrug efflux transporter AcrB pore domain, PN1, PN2, PC1 and PC2 subdomains"/>
    <property type="match status" value="3"/>
</dbReference>
<feature type="transmembrane region" description="Helical" evidence="1">
    <location>
        <begin position="903"/>
        <end position="922"/>
    </location>
</feature>
<sequence>MKALVRFSLAQVVFYNLVFVFLIVAGAFALLSSPVEQYPNVNFGEVLVHTYFPGASPQDVESLVTKKIEDALEDVADVEFIESTSYRARSTIHLKFIDDSDYERLYGELRFKILGMLNELPDSVDPPSIELIEINDVVPMVVVNLKGERSNRALSLMAKEMKLKLEKISGIKQIKITGEYIREFHIFLDREKLTALGLTFDGVAAALERANLSIPAGNFSNSAGEFVVRVDEQFRSPEQVLNTVLRRDGDGGFIRLADVASQVKAGYRDPLVISSVNGEAAVALQVIKANAGNALTIIKQLKAITEEFQPMLAKEGVSTVLTQDSTLRVKDDIETLGYNMLLGIILVALLIGYFMGLRNAGLTVVGIPFAFLVTLLIMYLTGNSLNQITLFAFVLVSGIVVDDAIVVLENIYRHVETGQELKQAIIDGTSEVMLPVLAATSTTVAAFLPLLIMTGTTGEFFAQIPMAVSFAIVASLFECLLILPIHYFDYGPKPKLSSENVTQDTKALSQKQDIAAEIAAEVADDNLFMRVARRITETMIQLTLRFRFTSLFVVFIAFIAAVSIMGLSLSGTVPLIRIQFFPDDYSLYYIDYEAPSSASIEQVAKEMEAMSRFVMQDGAGMAESAAGFAGFKLNEDYQELFDSNIGMVMVTLPPRNQQHFADYPSNDPLKHLEWMQQRIKEKFDKPGYHIELRPQKDGPPTGKALNVRVLGNDNQAITGLADNLLQFLQEDPEIAPHLVNLEDSRGRPKRVLRFHVNQQGSYEYNLSPAQVAQLSASALDGRYIGKYRFDDEEVDMKLRINPAQLQQPGDALRIPLIEHAGGAVRLEDVASLASVQEPGYLKRYQGQRVISLSANLKANVPTSTPVIVKRIEQYYANIREQYPGATLLFGGAHEDTKRSYTSLAYAFILAILIMYVILATQFQSYLQPLIILSAIVFALIGVVFGKLLTQSLFTVNSFIAIIGVTGVVVNDSLVLVDFINKRYRAGASRRAAIEAGIRIRLRPILLTTLTTTLGLLPMAFGIPYYSLVWGTMASTFVNGLATATMLTLFIVPVLWNLLEGAKLRFSRKQQINGSE</sequence>
<dbReference type="SUPFAM" id="SSF82714">
    <property type="entry name" value="Multidrug efflux transporter AcrB TolC docking domain, DN and DC subdomains"/>
    <property type="match status" value="2"/>
</dbReference>
<dbReference type="InterPro" id="IPR001036">
    <property type="entry name" value="Acrflvin-R"/>
</dbReference>
<evidence type="ECO:0000313" key="3">
    <source>
        <dbReference type="Proteomes" id="UP000236724"/>
    </source>
</evidence>
<protein>
    <submittedName>
        <fullName evidence="2">Multidrug resistance protein MdtC</fullName>
    </submittedName>
</protein>
<feature type="transmembrane region" description="Helical" evidence="1">
    <location>
        <begin position="12"/>
        <end position="31"/>
    </location>
</feature>
<dbReference type="InterPro" id="IPR027463">
    <property type="entry name" value="AcrB_DN_DC_subdom"/>
</dbReference>
<feature type="transmembrane region" description="Helical" evidence="1">
    <location>
        <begin position="362"/>
        <end position="382"/>
    </location>
</feature>
<dbReference type="OrthoDB" id="5613295at2"/>
<accession>A0A1H6F9H8</accession>
<name>A0A1H6F9H8_9GAMM</name>
<dbReference type="PANTHER" id="PTHR32063:SF33">
    <property type="entry name" value="RND SUPERFAMILY EFFLUX PUMP PERMEASE COMPONENT"/>
    <property type="match status" value="1"/>
</dbReference>
<keyword evidence="1" id="KW-0472">Membrane</keyword>
<evidence type="ECO:0000313" key="2">
    <source>
        <dbReference type="EMBL" id="SEH06752.1"/>
    </source>
</evidence>
<dbReference type="Gene3D" id="3.30.2090.10">
    <property type="entry name" value="Multidrug efflux transporter AcrB TolC docking domain, DN and DC subdomains"/>
    <property type="match status" value="2"/>
</dbReference>
<gene>
    <name evidence="2" type="primary">mdtC_1</name>
    <name evidence="2" type="ORF">MBHS_02618</name>
</gene>
<proteinExistence type="predicted"/>
<feature type="transmembrane region" description="Helical" evidence="1">
    <location>
        <begin position="548"/>
        <end position="569"/>
    </location>
</feature>
<feature type="transmembrane region" description="Helical" evidence="1">
    <location>
        <begin position="388"/>
        <end position="412"/>
    </location>
</feature>
<feature type="transmembrane region" description="Helical" evidence="1">
    <location>
        <begin position="336"/>
        <end position="355"/>
    </location>
</feature>
<keyword evidence="1" id="KW-0812">Transmembrane</keyword>